<gene>
    <name evidence="7" type="ORF">EXE63_13920</name>
</gene>
<dbReference type="PANTHER" id="PTHR11614">
    <property type="entry name" value="PHOSPHOLIPASE-RELATED"/>
    <property type="match status" value="1"/>
</dbReference>
<dbReference type="InterPro" id="IPR000073">
    <property type="entry name" value="AB_hydrolase_1"/>
</dbReference>
<protein>
    <recommendedName>
        <fullName evidence="5">Monoacylglycerol lipase</fullName>
        <ecNumber evidence="4">3.1.1.23</ecNumber>
    </recommendedName>
</protein>
<evidence type="ECO:0000313" key="7">
    <source>
        <dbReference type="EMBL" id="QIV81855.1"/>
    </source>
</evidence>
<evidence type="ECO:0000259" key="6">
    <source>
        <dbReference type="Pfam" id="PF12146"/>
    </source>
</evidence>
<dbReference type="PRINTS" id="PR00111">
    <property type="entry name" value="ABHYDROLASE"/>
</dbReference>
<evidence type="ECO:0000256" key="1">
    <source>
        <dbReference type="ARBA" id="ARBA00001613"/>
    </source>
</evidence>
<dbReference type="Pfam" id="PF12146">
    <property type="entry name" value="Hydrolase_4"/>
    <property type="match status" value="1"/>
</dbReference>
<dbReference type="KEGG" id="mfre:EXE63_13920"/>
<name>A0A6H0S693_9MYCO</name>
<dbReference type="EMBL" id="CP038799">
    <property type="protein sequence ID" value="QIV81855.1"/>
    <property type="molecule type" value="Genomic_DNA"/>
</dbReference>
<dbReference type="EC" id="3.1.1.23" evidence="4"/>
<organism evidence="7 8">
    <name type="scientific">Mycolicibacterium frederiksbergense</name>
    <dbReference type="NCBI Taxonomy" id="117567"/>
    <lineage>
        <taxon>Bacteria</taxon>
        <taxon>Bacillati</taxon>
        <taxon>Actinomycetota</taxon>
        <taxon>Actinomycetes</taxon>
        <taxon>Mycobacteriales</taxon>
        <taxon>Mycobacteriaceae</taxon>
        <taxon>Mycolicibacterium</taxon>
    </lineage>
</organism>
<dbReference type="AlphaFoldDB" id="A0A6H0S693"/>
<comment type="subcellular location">
    <subcellularLocation>
        <location evidence="2">Secreted</location>
        <location evidence="2">Cell wall</location>
    </subcellularLocation>
</comment>
<dbReference type="RefSeq" id="WP_168142406.1">
    <property type="nucleotide sequence ID" value="NZ_CBCSDT010000063.1"/>
</dbReference>
<reference evidence="7 8" key="1">
    <citation type="submission" date="2019-04" db="EMBL/GenBank/DDBJ databases">
        <title>Draft, Whole-Genome Sequence of the Anthracene-degrading Mycobacterium frederiksbergense LB501T, Isolated from a Polycyclic Aromatic Hydrocarbon (PAH)-Contaminated Soil.</title>
        <authorList>
            <person name="Augelletti F."/>
        </authorList>
    </citation>
    <scope>NUCLEOTIDE SEQUENCE [LARGE SCALE GENOMIC DNA]</scope>
    <source>
        <strain evidence="7 8">LB 501T</strain>
    </source>
</reference>
<dbReference type="InterPro" id="IPR029058">
    <property type="entry name" value="AB_hydrolase_fold"/>
</dbReference>
<dbReference type="GO" id="GO:0047372">
    <property type="term" value="F:monoacylglycerol lipase activity"/>
    <property type="evidence" value="ECO:0007669"/>
    <property type="project" value="UniProtKB-EC"/>
</dbReference>
<evidence type="ECO:0000256" key="3">
    <source>
        <dbReference type="ARBA" id="ARBA00008645"/>
    </source>
</evidence>
<sequence>MATTRSERSFDGVGGVPIFYDVWTPSAGGSEATGGSGQPAPNGVVIICHGYAEHARRYDHVAQRFGEAGLITYALDLRGHGRSGGKRVYLKNISEYTEDFHHLVGLATAAHPELKRVVLGHSMGGGVVFSYGVEHPDDYAAMVLSGPAVYAQDGVSPVMTVVAKVLGGLAPGLPVEDLPADAVSRDPEVVAAYEADPLVHHGKLPAGVAKALIGVGETMPQRAGALTAPLLVVHGGQDKLIPVAGSERLVECVGSTDVALKVYPELYHEVFNEPERAVVLDDVTSWIETRL</sequence>
<comment type="catalytic activity">
    <reaction evidence="1">
        <text>Hydrolyzes glycerol monoesters of long-chain fatty acids.</text>
        <dbReference type="EC" id="3.1.1.23"/>
    </reaction>
</comment>
<dbReference type="Proteomes" id="UP000501849">
    <property type="component" value="Chromosome"/>
</dbReference>
<comment type="similarity">
    <text evidence="3">Belongs to the AB hydrolase superfamily.</text>
</comment>
<keyword evidence="8" id="KW-1185">Reference proteome</keyword>
<dbReference type="InterPro" id="IPR051044">
    <property type="entry name" value="MAG_DAG_Lipase"/>
</dbReference>
<dbReference type="InterPro" id="IPR022742">
    <property type="entry name" value="Hydrolase_4"/>
</dbReference>
<evidence type="ECO:0000313" key="8">
    <source>
        <dbReference type="Proteomes" id="UP000501849"/>
    </source>
</evidence>
<dbReference type="Gene3D" id="3.40.50.1820">
    <property type="entry name" value="alpha/beta hydrolase"/>
    <property type="match status" value="1"/>
</dbReference>
<evidence type="ECO:0000256" key="2">
    <source>
        <dbReference type="ARBA" id="ARBA00004191"/>
    </source>
</evidence>
<feature type="domain" description="Serine aminopeptidase S33" evidence="6">
    <location>
        <begin position="40"/>
        <end position="275"/>
    </location>
</feature>
<proteinExistence type="inferred from homology"/>
<accession>A0A6H0S693</accession>
<evidence type="ECO:0000256" key="4">
    <source>
        <dbReference type="ARBA" id="ARBA00013254"/>
    </source>
</evidence>
<keyword evidence="7" id="KW-0378">Hydrolase</keyword>
<evidence type="ECO:0000256" key="5">
    <source>
        <dbReference type="ARBA" id="ARBA00071261"/>
    </source>
</evidence>
<dbReference type="FunFam" id="3.40.50.1820:FF:000117">
    <property type="entry name" value="Monoglyceride lipase, putative"/>
    <property type="match status" value="1"/>
</dbReference>
<dbReference type="SUPFAM" id="SSF53474">
    <property type="entry name" value="alpha/beta-Hydrolases"/>
    <property type="match status" value="1"/>
</dbReference>